<evidence type="ECO:0000313" key="3">
    <source>
        <dbReference type="Proteomes" id="UP000177565"/>
    </source>
</evidence>
<reference evidence="2 3" key="1">
    <citation type="journal article" date="2016" name="Nat. Commun.">
        <title>Thousands of microbial genomes shed light on interconnected biogeochemical processes in an aquifer system.</title>
        <authorList>
            <person name="Anantharaman K."/>
            <person name="Brown C.T."/>
            <person name="Hug L.A."/>
            <person name="Sharon I."/>
            <person name="Castelle C.J."/>
            <person name="Probst A.J."/>
            <person name="Thomas B.C."/>
            <person name="Singh A."/>
            <person name="Wilkins M.J."/>
            <person name="Karaoz U."/>
            <person name="Brodie E.L."/>
            <person name="Williams K.H."/>
            <person name="Hubbard S.S."/>
            <person name="Banfield J.F."/>
        </authorList>
    </citation>
    <scope>NUCLEOTIDE SEQUENCE [LARGE SCALE GENOMIC DNA]</scope>
</reference>
<protein>
    <submittedName>
        <fullName evidence="2">Uncharacterized protein</fullName>
    </submittedName>
</protein>
<dbReference type="AlphaFoldDB" id="A0A1G2MVE3"/>
<feature type="compositionally biased region" description="Polar residues" evidence="1">
    <location>
        <begin position="1"/>
        <end position="13"/>
    </location>
</feature>
<proteinExistence type="predicted"/>
<comment type="caution">
    <text evidence="2">The sequence shown here is derived from an EMBL/GenBank/DDBJ whole genome shotgun (WGS) entry which is preliminary data.</text>
</comment>
<evidence type="ECO:0000256" key="1">
    <source>
        <dbReference type="SAM" id="MobiDB-lite"/>
    </source>
</evidence>
<feature type="region of interest" description="Disordered" evidence="1">
    <location>
        <begin position="1"/>
        <end position="27"/>
    </location>
</feature>
<feature type="region of interest" description="Disordered" evidence="1">
    <location>
        <begin position="77"/>
        <end position="111"/>
    </location>
</feature>
<gene>
    <name evidence="2" type="ORF">A3C06_02245</name>
</gene>
<evidence type="ECO:0000313" key="2">
    <source>
        <dbReference type="EMBL" id="OHA26921.1"/>
    </source>
</evidence>
<sequence length="111" mass="12159">MNNVTTTSGQTFASIGDSKKPRQYGSGKKCAYCPTILSRYNKTGVCSICTSKLLKDPEFAQSVLALTMPTHSRKRLNIETRKKAGASLNPLRRLQGGPRRRLSASEIKSTP</sequence>
<name>A0A1G2MVE3_9BACT</name>
<accession>A0A1G2MVE3</accession>
<feature type="compositionally biased region" description="Low complexity" evidence="1">
    <location>
        <begin position="88"/>
        <end position="97"/>
    </location>
</feature>
<dbReference type="Proteomes" id="UP000177565">
    <property type="component" value="Unassembled WGS sequence"/>
</dbReference>
<dbReference type="EMBL" id="MHRQ01000014">
    <property type="protein sequence ID" value="OHA26921.1"/>
    <property type="molecule type" value="Genomic_DNA"/>
</dbReference>
<organism evidence="2 3">
    <name type="scientific">Candidatus Taylorbacteria bacterium RIFCSPHIGHO2_02_FULL_46_13</name>
    <dbReference type="NCBI Taxonomy" id="1802312"/>
    <lineage>
        <taxon>Bacteria</taxon>
        <taxon>Candidatus Tayloriibacteriota</taxon>
    </lineage>
</organism>